<dbReference type="RefSeq" id="WP_332086872.1">
    <property type="nucleotide sequence ID" value="NZ_JARBCY010000019.1"/>
</dbReference>
<proteinExistence type="inferred from homology"/>
<dbReference type="Proteomes" id="UP001328425">
    <property type="component" value="Unassembled WGS sequence"/>
</dbReference>
<dbReference type="SMART" id="SM00493">
    <property type="entry name" value="TOPRIM"/>
    <property type="match status" value="1"/>
</dbReference>
<gene>
    <name evidence="11 14" type="primary">rnmV</name>
    <name evidence="14" type="ORF">PV361_02730</name>
</gene>
<comment type="similarity">
    <text evidence="11">Belongs to the ribonuclease M5 family.</text>
</comment>
<evidence type="ECO:0000256" key="10">
    <source>
        <dbReference type="ARBA" id="ARBA00022884"/>
    </source>
</evidence>
<reference evidence="14 15" key="1">
    <citation type="submission" date="2022-11" db="EMBL/GenBank/DDBJ databases">
        <title>The First Case of Preauricular Fistular Abscess Caused by Peptoniphilus grossensis.</title>
        <authorList>
            <person name="Byun J.-H."/>
        </authorList>
    </citation>
    <scope>NUCLEOTIDE SEQUENCE [LARGE SCALE GENOMIC DNA]</scope>
    <source>
        <strain evidence="14 15">GYB008</strain>
    </source>
</reference>
<dbReference type="PANTHER" id="PTHR39156:SF1">
    <property type="entry name" value="RIBONUCLEASE M5"/>
    <property type="match status" value="1"/>
</dbReference>
<dbReference type="HAMAP" id="MF_01469">
    <property type="entry name" value="RNase_M5"/>
    <property type="match status" value="1"/>
</dbReference>
<dbReference type="InterPro" id="IPR034141">
    <property type="entry name" value="TOPRIM_RNase_M5-like"/>
</dbReference>
<dbReference type="InterPro" id="IPR025156">
    <property type="entry name" value="RNase_M5_C"/>
</dbReference>
<organism evidence="14 15">
    <name type="scientific">Peptoniphilus grossensis</name>
    <dbReference type="NCBI Taxonomy" id="1465756"/>
    <lineage>
        <taxon>Bacteria</taxon>
        <taxon>Bacillati</taxon>
        <taxon>Bacillota</taxon>
        <taxon>Tissierellia</taxon>
        <taxon>Tissierellales</taxon>
        <taxon>Peptoniphilaceae</taxon>
        <taxon>Peptoniphilus</taxon>
    </lineage>
</organism>
<evidence type="ECO:0000313" key="15">
    <source>
        <dbReference type="Proteomes" id="UP001328425"/>
    </source>
</evidence>
<keyword evidence="8 11" id="KW-0378">Hydrolase</keyword>
<keyword evidence="5" id="KW-0479">Metal-binding</keyword>
<evidence type="ECO:0000313" key="14">
    <source>
        <dbReference type="EMBL" id="MEF3317615.1"/>
    </source>
</evidence>
<evidence type="ECO:0000256" key="12">
    <source>
        <dbReference type="NCBIfam" id="TIGR00334"/>
    </source>
</evidence>
<keyword evidence="1 11" id="KW-0963">Cytoplasm</keyword>
<dbReference type="EC" id="3.1.26.8" evidence="11 12"/>
<dbReference type="InterPro" id="IPR006171">
    <property type="entry name" value="TOPRIM_dom"/>
</dbReference>
<keyword evidence="3 11" id="KW-0698">rRNA processing</keyword>
<sequence>MKMTIKEVIVAEGRDDEIAIKKAVDAEVITTHGFAFGRNLINLLKEMDKKKGIIIFTDSDYMGSQIRKRIADEIPNAKHAYLSQSVSTKHGDIGVENASAEEILKALKAARATKTDVISEYTMDDLIENRLINSEDASARREKLSEILKIGYGNGKKTLHKLNSFGISREEFEEAMKEVNSHR</sequence>
<keyword evidence="15" id="KW-1185">Reference proteome</keyword>
<keyword evidence="7 11" id="KW-0255">Endonuclease</keyword>
<dbReference type="SUPFAM" id="SSF110455">
    <property type="entry name" value="Toprim domain"/>
    <property type="match status" value="1"/>
</dbReference>
<evidence type="ECO:0000256" key="3">
    <source>
        <dbReference type="ARBA" id="ARBA00022552"/>
    </source>
</evidence>
<comment type="catalytic activity">
    <reaction evidence="11">
        <text>Endonucleolytic cleavage of RNA, removing 21 and 42 nucleotides, respectively, from the 5'- and 3'-termini of a 5S-rRNA precursor.</text>
        <dbReference type="EC" id="3.1.26.8"/>
    </reaction>
</comment>
<keyword evidence="2 11" id="KW-0690">Ribosome biogenesis</keyword>
<keyword evidence="9" id="KW-0460">Magnesium</keyword>
<dbReference type="CDD" id="cd01027">
    <property type="entry name" value="TOPRIM_RNase_M5_like"/>
    <property type="match status" value="1"/>
</dbReference>
<evidence type="ECO:0000256" key="1">
    <source>
        <dbReference type="ARBA" id="ARBA00022490"/>
    </source>
</evidence>
<evidence type="ECO:0000256" key="5">
    <source>
        <dbReference type="ARBA" id="ARBA00022723"/>
    </source>
</evidence>
<evidence type="ECO:0000256" key="4">
    <source>
        <dbReference type="ARBA" id="ARBA00022722"/>
    </source>
</evidence>
<dbReference type="InterPro" id="IPR004466">
    <property type="entry name" value="RNase_M5"/>
</dbReference>
<dbReference type="EMBL" id="JARBCY010000019">
    <property type="protein sequence ID" value="MEF3317615.1"/>
    <property type="molecule type" value="Genomic_DNA"/>
</dbReference>
<evidence type="ECO:0000256" key="6">
    <source>
        <dbReference type="ARBA" id="ARBA00022730"/>
    </source>
</evidence>
<accession>A0ABU7X9E8</accession>
<evidence type="ECO:0000256" key="7">
    <source>
        <dbReference type="ARBA" id="ARBA00022759"/>
    </source>
</evidence>
<dbReference type="NCBIfam" id="TIGR00334">
    <property type="entry name" value="5S_RNA_mat_M5"/>
    <property type="match status" value="1"/>
</dbReference>
<comment type="subcellular location">
    <subcellularLocation>
        <location evidence="11">Cytoplasm</location>
    </subcellularLocation>
</comment>
<evidence type="ECO:0000259" key="13">
    <source>
        <dbReference type="PROSITE" id="PS50880"/>
    </source>
</evidence>
<evidence type="ECO:0000256" key="2">
    <source>
        <dbReference type="ARBA" id="ARBA00022517"/>
    </source>
</evidence>
<dbReference type="PROSITE" id="PS50880">
    <property type="entry name" value="TOPRIM"/>
    <property type="match status" value="1"/>
</dbReference>
<dbReference type="GO" id="GO:0043822">
    <property type="term" value="F:ribonuclease M5 activity"/>
    <property type="evidence" value="ECO:0007669"/>
    <property type="project" value="UniProtKB-EC"/>
</dbReference>
<dbReference type="Pfam" id="PF13331">
    <property type="entry name" value="DUF4093"/>
    <property type="match status" value="1"/>
</dbReference>
<keyword evidence="10 11" id="KW-0694">RNA-binding</keyword>
<protein>
    <recommendedName>
        <fullName evidence="11 12">Ribonuclease M5</fullName>
        <ecNumber evidence="11 12">3.1.26.8</ecNumber>
    </recommendedName>
    <alternativeName>
        <fullName evidence="11">RNase M5</fullName>
    </alternativeName>
    <alternativeName>
        <fullName evidence="11">Ribosomal RNA terminal maturase M5</fullName>
    </alternativeName>
</protein>
<comment type="function">
    <text evidence="11">Required for correct processing of both the 5' and 3' ends of 5S rRNA precursor. Cleaves both sides of a double-stranded region yielding mature 5S rRNA in one step.</text>
</comment>
<name>A0ABU7X9E8_9FIRM</name>
<keyword evidence="6 11" id="KW-0699">rRNA-binding</keyword>
<dbReference type="Pfam" id="PF01751">
    <property type="entry name" value="Toprim"/>
    <property type="match status" value="1"/>
</dbReference>
<comment type="caution">
    <text evidence="14">The sequence shown here is derived from an EMBL/GenBank/DDBJ whole genome shotgun (WGS) entry which is preliminary data.</text>
</comment>
<evidence type="ECO:0000256" key="11">
    <source>
        <dbReference type="HAMAP-Rule" id="MF_01469"/>
    </source>
</evidence>
<keyword evidence="4 11" id="KW-0540">Nuclease</keyword>
<evidence type="ECO:0000256" key="9">
    <source>
        <dbReference type="ARBA" id="ARBA00022842"/>
    </source>
</evidence>
<evidence type="ECO:0000256" key="8">
    <source>
        <dbReference type="ARBA" id="ARBA00022801"/>
    </source>
</evidence>
<dbReference type="Gene3D" id="3.40.1360.10">
    <property type="match status" value="1"/>
</dbReference>
<feature type="domain" description="Toprim" evidence="13">
    <location>
        <begin position="6"/>
        <end position="89"/>
    </location>
</feature>
<dbReference type="PANTHER" id="PTHR39156">
    <property type="entry name" value="RIBONUCLEASE M5"/>
    <property type="match status" value="1"/>
</dbReference>